<dbReference type="Gene3D" id="3.30.470.20">
    <property type="entry name" value="ATP-grasp fold, B domain"/>
    <property type="match status" value="1"/>
</dbReference>
<dbReference type="GO" id="GO:0005524">
    <property type="term" value="F:ATP binding"/>
    <property type="evidence" value="ECO:0007669"/>
    <property type="project" value="UniProtKB-UniRule"/>
</dbReference>
<evidence type="ECO:0000256" key="1">
    <source>
        <dbReference type="PROSITE-ProRule" id="PRU00409"/>
    </source>
</evidence>
<feature type="domain" description="ATP-grasp" evidence="2">
    <location>
        <begin position="125"/>
        <end position="337"/>
    </location>
</feature>
<keyword evidence="3" id="KW-0436">Ligase</keyword>
<dbReference type="AlphaFoldDB" id="A0A2I1KUW0"/>
<evidence type="ECO:0000259" key="2">
    <source>
        <dbReference type="PROSITE" id="PS50975"/>
    </source>
</evidence>
<organism evidence="3 4">
    <name type="scientific">Actinomyces urogenitalis</name>
    <dbReference type="NCBI Taxonomy" id="103621"/>
    <lineage>
        <taxon>Bacteria</taxon>
        <taxon>Bacillati</taxon>
        <taxon>Actinomycetota</taxon>
        <taxon>Actinomycetes</taxon>
        <taxon>Actinomycetales</taxon>
        <taxon>Actinomycetaceae</taxon>
        <taxon>Actinomyces</taxon>
    </lineage>
</organism>
<comment type="caution">
    <text evidence="3">The sequence shown here is derived from an EMBL/GenBank/DDBJ whole genome shotgun (WGS) entry which is preliminary data.</text>
</comment>
<proteinExistence type="predicted"/>
<reference evidence="3 4" key="1">
    <citation type="submission" date="2017-12" db="EMBL/GenBank/DDBJ databases">
        <title>Phylogenetic diversity of female urinary microbiome.</title>
        <authorList>
            <person name="Thomas-White K."/>
            <person name="Wolfe A.J."/>
        </authorList>
    </citation>
    <scope>NUCLEOTIDE SEQUENCE [LARGE SCALE GENOMIC DNA]</scope>
    <source>
        <strain evidence="3 4">UMB0319</strain>
    </source>
</reference>
<keyword evidence="1" id="KW-0067">ATP-binding</keyword>
<dbReference type="Pfam" id="PF02786">
    <property type="entry name" value="CPSase_L_D2"/>
    <property type="match status" value="1"/>
</dbReference>
<keyword evidence="1" id="KW-0547">Nucleotide-binding</keyword>
<name>A0A2I1KUW0_9ACTO</name>
<dbReference type="GO" id="GO:0046872">
    <property type="term" value="F:metal ion binding"/>
    <property type="evidence" value="ECO:0007669"/>
    <property type="project" value="InterPro"/>
</dbReference>
<dbReference type="Proteomes" id="UP000234778">
    <property type="component" value="Unassembled WGS sequence"/>
</dbReference>
<sequence length="417" mass="46810">MVPQFHPVLLGADALGYSYARQFHEVYGLTSTVLASADIRYTSTSRFTSYTVIDGLDQEETLLRALREQAGRIPDGTRPLVLSGASDWHARTLAKNRADLEAWGYAVPVIDFDLLDRLTQKDRFYALCQRLGIPYPRTWVLPFGQVAQEVTDSGLEVLGGVEQLRGADFPLIVKPSHSADWHYADIEDKHKVYTLGSYEELVRVSAQVEASGYHHGLIIQEVLSTADTSLHTLTVFADARGEVRMAVSGDVVVQDRSAKGVGNPLVILGDRRRQDLLDHARRFIRETGYSGYANFDVMDDAQGNPHFLEVNTRPGRNSYYVTLAGCPFVRPLVDHYVLGRDVATSLSDAERAADRPFLFSMVPAAVALREAGDPALRRRLEPFFAEGTWANPLLNREDRLVQRMWARINFEHMRTKF</sequence>
<accession>A0A2I1KUW0</accession>
<dbReference type="InterPro" id="IPR011761">
    <property type="entry name" value="ATP-grasp"/>
</dbReference>
<dbReference type="GO" id="GO:0016874">
    <property type="term" value="F:ligase activity"/>
    <property type="evidence" value="ECO:0007669"/>
    <property type="project" value="UniProtKB-KW"/>
</dbReference>
<evidence type="ECO:0000313" key="4">
    <source>
        <dbReference type="Proteomes" id="UP000234778"/>
    </source>
</evidence>
<dbReference type="SUPFAM" id="SSF56059">
    <property type="entry name" value="Glutathione synthetase ATP-binding domain-like"/>
    <property type="match status" value="1"/>
</dbReference>
<protein>
    <submittedName>
        <fullName evidence="3">ATP-dependent carboxylate-amine ligase</fullName>
    </submittedName>
</protein>
<dbReference type="InterPro" id="IPR005479">
    <property type="entry name" value="CPAse_ATP-bd"/>
</dbReference>
<gene>
    <name evidence="3" type="ORF">CYJ26_00420</name>
</gene>
<evidence type="ECO:0000313" key="3">
    <source>
        <dbReference type="EMBL" id="PKY99411.1"/>
    </source>
</evidence>
<dbReference type="PROSITE" id="PS50975">
    <property type="entry name" value="ATP_GRASP"/>
    <property type="match status" value="1"/>
</dbReference>
<dbReference type="EMBL" id="PKHA01000001">
    <property type="protein sequence ID" value="PKY99411.1"/>
    <property type="molecule type" value="Genomic_DNA"/>
</dbReference>